<evidence type="ECO:0000256" key="16">
    <source>
        <dbReference type="ARBA" id="ARBA00042156"/>
    </source>
</evidence>
<dbReference type="PANTHER" id="PTHR43152">
    <property type="entry name" value="UVRABC SYSTEM PROTEIN A"/>
    <property type="match status" value="1"/>
</dbReference>
<organism evidence="18 19">
    <name type="scientific">Porphyromonas circumdentaria</name>
    <dbReference type="NCBI Taxonomy" id="29524"/>
    <lineage>
        <taxon>Bacteria</taxon>
        <taxon>Pseudomonadati</taxon>
        <taxon>Bacteroidota</taxon>
        <taxon>Bacteroidia</taxon>
        <taxon>Bacteroidales</taxon>
        <taxon>Porphyromonadaceae</taxon>
        <taxon>Porphyromonas</taxon>
    </lineage>
</organism>
<dbReference type="Proteomes" id="UP000190121">
    <property type="component" value="Unassembled WGS sequence"/>
</dbReference>
<reference evidence="19" key="1">
    <citation type="submission" date="2017-02" db="EMBL/GenBank/DDBJ databases">
        <authorList>
            <person name="Varghese N."/>
            <person name="Submissions S."/>
        </authorList>
    </citation>
    <scope>NUCLEOTIDE SEQUENCE [LARGE SCALE GENOMIC DNA]</scope>
    <source>
        <strain evidence="19">ATCC 51356</strain>
    </source>
</reference>
<dbReference type="GO" id="GO:0009380">
    <property type="term" value="C:excinuclease repair complex"/>
    <property type="evidence" value="ECO:0007669"/>
    <property type="project" value="InterPro"/>
</dbReference>
<evidence type="ECO:0000256" key="9">
    <source>
        <dbReference type="ARBA" id="ARBA00022833"/>
    </source>
</evidence>
<evidence type="ECO:0000256" key="13">
    <source>
        <dbReference type="ARBA" id="ARBA00023204"/>
    </source>
</evidence>
<evidence type="ECO:0000256" key="5">
    <source>
        <dbReference type="ARBA" id="ARBA00022741"/>
    </source>
</evidence>
<evidence type="ECO:0000313" key="19">
    <source>
        <dbReference type="Proteomes" id="UP000190121"/>
    </source>
</evidence>
<dbReference type="Gene3D" id="1.10.8.280">
    <property type="entry name" value="ABC transporter ATPase domain-like"/>
    <property type="match status" value="1"/>
</dbReference>
<evidence type="ECO:0000256" key="3">
    <source>
        <dbReference type="ARBA" id="ARBA00022723"/>
    </source>
</evidence>
<keyword evidence="8" id="KW-0863">Zinc-finger</keyword>
<dbReference type="InterPro" id="IPR003439">
    <property type="entry name" value="ABC_transporter-like_ATP-bd"/>
</dbReference>
<dbReference type="OrthoDB" id="9809851at2"/>
<keyword evidence="11" id="KW-0267">Excision nuclease</keyword>
<dbReference type="NCBIfam" id="NF001503">
    <property type="entry name" value="PRK00349.1"/>
    <property type="match status" value="1"/>
</dbReference>
<dbReference type="STRING" id="29524.SAMN02745171_01084"/>
<dbReference type="EMBL" id="FUXE01000010">
    <property type="protein sequence ID" value="SJZ77411.1"/>
    <property type="molecule type" value="Genomic_DNA"/>
</dbReference>
<dbReference type="GO" id="GO:0008270">
    <property type="term" value="F:zinc ion binding"/>
    <property type="evidence" value="ECO:0007669"/>
    <property type="project" value="UniProtKB-KW"/>
</dbReference>
<evidence type="ECO:0000256" key="11">
    <source>
        <dbReference type="ARBA" id="ARBA00022881"/>
    </source>
</evidence>
<dbReference type="GO" id="GO:0016887">
    <property type="term" value="F:ATP hydrolysis activity"/>
    <property type="evidence" value="ECO:0007669"/>
    <property type="project" value="InterPro"/>
</dbReference>
<keyword evidence="12" id="KW-0238">DNA-binding</keyword>
<keyword evidence="19" id="KW-1185">Reference proteome</keyword>
<dbReference type="Pfam" id="PF17760">
    <property type="entry name" value="UvrA_inter"/>
    <property type="match status" value="1"/>
</dbReference>
<evidence type="ECO:0000256" key="2">
    <source>
        <dbReference type="ARBA" id="ARBA00022490"/>
    </source>
</evidence>
<dbReference type="PROSITE" id="PS50893">
    <property type="entry name" value="ABC_TRANSPORTER_2"/>
    <property type="match status" value="1"/>
</dbReference>
<accession>A0A1T4NDJ5</accession>
<dbReference type="Pfam" id="PF17755">
    <property type="entry name" value="UvrA_DNA-bind"/>
    <property type="match status" value="1"/>
</dbReference>
<keyword evidence="13" id="KW-0234">DNA repair</keyword>
<evidence type="ECO:0000256" key="6">
    <source>
        <dbReference type="ARBA" id="ARBA00022763"/>
    </source>
</evidence>
<proteinExistence type="inferred from homology"/>
<keyword evidence="7" id="KW-0228">DNA excision</keyword>
<keyword evidence="9" id="KW-0862">Zinc</keyword>
<dbReference type="InterPro" id="IPR017871">
    <property type="entry name" value="ABC_transporter-like_CS"/>
</dbReference>
<evidence type="ECO:0000256" key="10">
    <source>
        <dbReference type="ARBA" id="ARBA00022840"/>
    </source>
</evidence>
<dbReference type="InterPro" id="IPR041102">
    <property type="entry name" value="UvrA_inter"/>
</dbReference>
<evidence type="ECO:0000256" key="4">
    <source>
        <dbReference type="ARBA" id="ARBA00022737"/>
    </source>
</evidence>
<evidence type="ECO:0000313" key="18">
    <source>
        <dbReference type="EMBL" id="SJZ77411.1"/>
    </source>
</evidence>
<comment type="similarity">
    <text evidence="14">Belongs to the ABC transporter superfamily. UvrA family.</text>
</comment>
<gene>
    <name evidence="18" type="ORF">SAMN02745171_01084</name>
</gene>
<dbReference type="RefSeq" id="WP_078737002.1">
    <property type="nucleotide sequence ID" value="NZ_FUXE01000010.1"/>
</dbReference>
<dbReference type="GO" id="GO:0005524">
    <property type="term" value="F:ATP binding"/>
    <property type="evidence" value="ECO:0007669"/>
    <property type="project" value="UniProtKB-KW"/>
</dbReference>
<feature type="domain" description="ABC transporter" evidence="17">
    <location>
        <begin position="601"/>
        <end position="941"/>
    </location>
</feature>
<dbReference type="InterPro" id="IPR013815">
    <property type="entry name" value="ATP_grasp_subdomain_1"/>
</dbReference>
<dbReference type="GO" id="GO:0005737">
    <property type="term" value="C:cytoplasm"/>
    <property type="evidence" value="ECO:0007669"/>
    <property type="project" value="UniProtKB-SubCell"/>
</dbReference>
<name>A0A1T4NDJ5_9PORP</name>
<evidence type="ECO:0000259" key="17">
    <source>
        <dbReference type="PROSITE" id="PS50893"/>
    </source>
</evidence>
<evidence type="ECO:0000256" key="14">
    <source>
        <dbReference type="ARBA" id="ARBA00038000"/>
    </source>
</evidence>
<dbReference type="Gene3D" id="1.20.1580.10">
    <property type="entry name" value="ABC transporter ATPase like domain"/>
    <property type="match status" value="2"/>
</dbReference>
<dbReference type="NCBIfam" id="TIGR00630">
    <property type="entry name" value="uvra"/>
    <property type="match status" value="1"/>
</dbReference>
<dbReference type="Gene3D" id="3.40.50.300">
    <property type="entry name" value="P-loop containing nucleotide triphosphate hydrolases"/>
    <property type="match status" value="2"/>
</dbReference>
<keyword evidence="5" id="KW-0547">Nucleotide-binding</keyword>
<sequence length="946" mass="105503">MRKKEIAQEKGKEEEEVFASGAIEIRGAKVHNLKNIDVSIPRHKLTVVTGLSGSGKSSLVFDVLLAEGQRRYIETFSAYARSFIGNNTRPDVESIEGLSPVVAIEQKTASNNTRSTVGTVTEIYDFLRLLYARVGVPHSYITGKEMRKYTEQELYELIERDYSNQGIELLAPVVRDRKGHYRELFETLRKKGFTSVYIDGTIEELRPGLMVDRYVKHYIAVVIDKLIVKEEMQERLQKSITLALRHGDGMLDVRKRNESTLRHLSSKIMDAENGLAYPEVSPSTFSFNSPQGYCPVCRGMGFVNRIDLDKLITQPTLSLKKGGLKLLGKWRKGDIYDQIEELLQEYNYTPETPVGSLPPEVLNAILYGSTNGDGDNDFKGLMFYLNIEETMSFLDEETKEWLQDLHSEQTCPECKGIRLNKIAQNYLIDKWRIHELAALDLEELYATLPQIESALSQHLRPVGAEIIKEIRTRLKFLLDVGLYYLSLSRASATLSGGESQRIRLATQIGTGLVEVLYLLDEPGIGLHPSDNNKLIASLQTLRDGENTVVVVEHDQDMMLSADYIIDMGPGAGRLGGKVVFSGTPKELPSAHTITADYLNGIRSIVVPNERRKGNGNFLTLSGATGNNLKNVKLSLPLGTFICVTGVSGSGKSSLINSTLVPAIAQSLYRSLDTPLPYKKLEGLEHIDKLAVVDQSPLGRTPRSNPATYTGLFTEIRQLFVSLPESKARGYKPGRFSFNVAGGRCEECKGNGYKTLAMNFLPDVTIPCDICHGKRYSRETLEVRYRGKSIADVLDMTFNQAAEFFENMPKLHNRLEMIRKVGLGYIKLGQPSTTLSGGESQRVKLAEELSKKDTGRTLYVLDEPTTGLHFEDIRVLLSLVQQLVNKGNTVLIIEHDLDVIKSADYLIDMGPEGGRNGGRILFAGTPEKMIQQQELGSTGLFLKKRMK</sequence>
<dbReference type="GO" id="GO:0004518">
    <property type="term" value="F:nuclease activity"/>
    <property type="evidence" value="ECO:0007669"/>
    <property type="project" value="UniProtKB-KW"/>
</dbReference>
<dbReference type="InterPro" id="IPR004602">
    <property type="entry name" value="UvrA"/>
</dbReference>
<keyword evidence="6" id="KW-0227">DNA damage</keyword>
<protein>
    <recommendedName>
        <fullName evidence="15">UvrABC system protein A</fullName>
    </recommendedName>
    <alternativeName>
        <fullName evidence="16">Excinuclease ABC subunit A</fullName>
    </alternativeName>
</protein>
<keyword evidence="10" id="KW-0067">ATP-binding</keyword>
<dbReference type="PANTHER" id="PTHR43152:SF3">
    <property type="entry name" value="UVRABC SYSTEM PROTEIN A"/>
    <property type="match status" value="1"/>
</dbReference>
<dbReference type="CDD" id="cd03271">
    <property type="entry name" value="ABC_UvrA_II"/>
    <property type="match status" value="1"/>
</dbReference>
<dbReference type="GO" id="GO:0003677">
    <property type="term" value="F:DNA binding"/>
    <property type="evidence" value="ECO:0007669"/>
    <property type="project" value="UniProtKB-KW"/>
</dbReference>
<evidence type="ECO:0000256" key="7">
    <source>
        <dbReference type="ARBA" id="ARBA00022769"/>
    </source>
</evidence>
<dbReference type="GO" id="GO:0006289">
    <property type="term" value="P:nucleotide-excision repair"/>
    <property type="evidence" value="ECO:0007669"/>
    <property type="project" value="InterPro"/>
</dbReference>
<keyword evidence="4" id="KW-0677">Repeat</keyword>
<dbReference type="Gene3D" id="3.30.1490.20">
    <property type="entry name" value="ATP-grasp fold, A domain"/>
    <property type="match status" value="1"/>
</dbReference>
<dbReference type="SUPFAM" id="SSF52540">
    <property type="entry name" value="P-loop containing nucleoside triphosphate hydrolases"/>
    <property type="match status" value="2"/>
</dbReference>
<keyword evidence="3" id="KW-0479">Metal-binding</keyword>
<comment type="subcellular location">
    <subcellularLocation>
        <location evidence="1">Cytoplasm</location>
    </subcellularLocation>
</comment>
<evidence type="ECO:0000256" key="8">
    <source>
        <dbReference type="ARBA" id="ARBA00022771"/>
    </source>
</evidence>
<dbReference type="AlphaFoldDB" id="A0A1T4NDJ5"/>
<dbReference type="InterPro" id="IPR027417">
    <property type="entry name" value="P-loop_NTPase"/>
</dbReference>
<keyword evidence="2" id="KW-0963">Cytoplasm</keyword>
<dbReference type="InterPro" id="IPR041552">
    <property type="entry name" value="UvrA_DNA-bd"/>
</dbReference>
<evidence type="ECO:0000256" key="1">
    <source>
        <dbReference type="ARBA" id="ARBA00004496"/>
    </source>
</evidence>
<evidence type="ECO:0000256" key="12">
    <source>
        <dbReference type="ARBA" id="ARBA00023125"/>
    </source>
</evidence>
<evidence type="ECO:0000256" key="15">
    <source>
        <dbReference type="ARBA" id="ARBA00039316"/>
    </source>
</evidence>
<dbReference type="PROSITE" id="PS00211">
    <property type="entry name" value="ABC_TRANSPORTER_1"/>
    <property type="match status" value="2"/>
</dbReference>